<feature type="signal peptide" evidence="1">
    <location>
        <begin position="1"/>
        <end position="24"/>
    </location>
</feature>
<evidence type="ECO:0000313" key="5">
    <source>
        <dbReference type="Proteomes" id="UP001595767"/>
    </source>
</evidence>
<name>A0ABV8L2A2_9NOCA</name>
<evidence type="ECO:0000313" key="4">
    <source>
        <dbReference type="EMBL" id="MFC4124780.1"/>
    </source>
</evidence>
<keyword evidence="5" id="KW-1185">Reference proteome</keyword>
<dbReference type="InterPro" id="IPR055797">
    <property type="entry name" value="DUF7373"/>
</dbReference>
<feature type="chain" id="PRO_5045495509" evidence="1">
    <location>
        <begin position="25"/>
        <end position="397"/>
    </location>
</feature>
<dbReference type="InterPro" id="IPR056463">
    <property type="entry name" value="DUF7373_C"/>
</dbReference>
<sequence length="397" mass="42615">MRKIFAYSTVAAIAIALSGCGDNADSATTTAPRVDVAQLDSGNYPTTPTDLEATRTAMSGAVREGIRIGNASPTPYDYDTRFPFSKRPGDAVTAENPPYFSGTGFENGKDTLDAIPGVVAGWETSANRREQFGAGREIDTVVVRYASGDQSRFAAEELGRRTAGVPGEIPGYPDAQVRIDITKGSYTTQYLRAWLVRGDLLIHAHLSDPVSVPFDATANADIVKRFFDKQLAMLESYEPTPLADIENLPLDVDGILSRTLPVTDDPAAGAIYPTQALLHLASRPDKLAAAIADAGVDYAAFATGSVFRTRDAEAAIRYMAAEEADSTTNPDYTQVDGPPDMPGAHCYDAKPEVTYASSTPPICITTVGRYVIKSRSMNLQDAYQRLAAQYKLLDGFS</sequence>
<comment type="caution">
    <text evidence="4">The sequence shown here is derived from an EMBL/GenBank/DDBJ whole genome shotgun (WGS) entry which is preliminary data.</text>
</comment>
<evidence type="ECO:0000259" key="2">
    <source>
        <dbReference type="Pfam" id="PF24088"/>
    </source>
</evidence>
<dbReference type="Pfam" id="PF24088">
    <property type="entry name" value="DUF7373"/>
    <property type="match status" value="1"/>
</dbReference>
<feature type="domain" description="DUF7373" evidence="2">
    <location>
        <begin position="53"/>
        <end position="250"/>
    </location>
</feature>
<reference evidence="5" key="1">
    <citation type="journal article" date="2019" name="Int. J. Syst. Evol. Microbiol.">
        <title>The Global Catalogue of Microorganisms (GCM) 10K type strain sequencing project: providing services to taxonomists for standard genome sequencing and annotation.</title>
        <authorList>
            <consortium name="The Broad Institute Genomics Platform"/>
            <consortium name="The Broad Institute Genome Sequencing Center for Infectious Disease"/>
            <person name="Wu L."/>
            <person name="Ma J."/>
        </authorList>
    </citation>
    <scope>NUCLEOTIDE SEQUENCE [LARGE SCALE GENOMIC DNA]</scope>
    <source>
        <strain evidence="5">CGMCC 4.7204</strain>
    </source>
</reference>
<gene>
    <name evidence="4" type="ORF">ACFOW8_07575</name>
</gene>
<evidence type="ECO:0000256" key="1">
    <source>
        <dbReference type="SAM" id="SignalP"/>
    </source>
</evidence>
<dbReference type="Pfam" id="PF24092">
    <property type="entry name" value="DUF7373_C"/>
    <property type="match status" value="1"/>
</dbReference>
<dbReference type="PROSITE" id="PS51257">
    <property type="entry name" value="PROKAR_LIPOPROTEIN"/>
    <property type="match status" value="1"/>
</dbReference>
<organism evidence="4 5">
    <name type="scientific">Nocardia rhizosphaerae</name>
    <dbReference type="NCBI Taxonomy" id="1691571"/>
    <lineage>
        <taxon>Bacteria</taxon>
        <taxon>Bacillati</taxon>
        <taxon>Actinomycetota</taxon>
        <taxon>Actinomycetes</taxon>
        <taxon>Mycobacteriales</taxon>
        <taxon>Nocardiaceae</taxon>
        <taxon>Nocardia</taxon>
    </lineage>
</organism>
<evidence type="ECO:0000259" key="3">
    <source>
        <dbReference type="Pfam" id="PF24092"/>
    </source>
</evidence>
<protein>
    <submittedName>
        <fullName evidence="4">Uncharacterized protein</fullName>
    </submittedName>
</protein>
<proteinExistence type="predicted"/>
<dbReference type="RefSeq" id="WP_378547437.1">
    <property type="nucleotide sequence ID" value="NZ_JBHSBA010000003.1"/>
</dbReference>
<keyword evidence="1" id="KW-0732">Signal</keyword>
<feature type="domain" description="DUF7373" evidence="3">
    <location>
        <begin position="256"/>
        <end position="393"/>
    </location>
</feature>
<accession>A0ABV8L2A2</accession>
<dbReference type="EMBL" id="JBHSBA010000003">
    <property type="protein sequence ID" value="MFC4124780.1"/>
    <property type="molecule type" value="Genomic_DNA"/>
</dbReference>
<dbReference type="Proteomes" id="UP001595767">
    <property type="component" value="Unassembled WGS sequence"/>
</dbReference>